<dbReference type="PANTHER" id="PTHR34684:SF1">
    <property type="entry name" value="OS08G0192200 PROTEIN"/>
    <property type="match status" value="1"/>
</dbReference>
<sequence>MDLETENRIAQILMKEAAELRRRAEEEGVGVYLRQPKFRGRPNSRFLTATVLGVQQANRAVEENEMWRARQKELDLDNRLRGELSDKSKYGESYRSKRDSGNRSKRHSDIDETDVSASPSCSSRKRDDEGLRDDEVEKFLQSRIKRGRGAVGSRMDETGPYLPSNPDAKGKQLTSLDVDRREGPEKRVVLGPEKPSSFWRSDASEDESSLDHRKTASPRSRKPCSRKHKSKEKSRDKEKKKKKKSKEKSRKHR</sequence>
<protein>
    <submittedName>
        <fullName evidence="2">OLC1v1002820C1</fullName>
    </submittedName>
</protein>
<feature type="compositionally biased region" description="Basic residues" evidence="1">
    <location>
        <begin position="215"/>
        <end position="253"/>
    </location>
</feature>
<dbReference type="AlphaFoldDB" id="A0AAV1DB02"/>
<accession>A0AAV1DB02</accession>
<keyword evidence="3" id="KW-1185">Reference proteome</keyword>
<gene>
    <name evidence="2" type="ORF">OLC1_LOCUS13167</name>
</gene>
<dbReference type="Proteomes" id="UP001161247">
    <property type="component" value="Chromosome 4"/>
</dbReference>
<evidence type="ECO:0000313" key="3">
    <source>
        <dbReference type="Proteomes" id="UP001161247"/>
    </source>
</evidence>
<feature type="compositionally biased region" description="Basic and acidic residues" evidence="1">
    <location>
        <begin position="87"/>
        <end position="110"/>
    </location>
</feature>
<proteinExistence type="predicted"/>
<evidence type="ECO:0000256" key="1">
    <source>
        <dbReference type="SAM" id="MobiDB-lite"/>
    </source>
</evidence>
<reference evidence="2" key="1">
    <citation type="submission" date="2023-03" db="EMBL/GenBank/DDBJ databases">
        <authorList>
            <person name="Julca I."/>
        </authorList>
    </citation>
    <scope>NUCLEOTIDE SEQUENCE</scope>
</reference>
<feature type="region of interest" description="Disordered" evidence="1">
    <location>
        <begin position="87"/>
        <end position="253"/>
    </location>
</feature>
<dbReference type="EMBL" id="OX459121">
    <property type="protein sequence ID" value="CAI9104190.1"/>
    <property type="molecule type" value="Genomic_DNA"/>
</dbReference>
<feature type="compositionally biased region" description="Basic and acidic residues" evidence="1">
    <location>
        <begin position="124"/>
        <end position="140"/>
    </location>
</feature>
<name>A0AAV1DB02_OLDCO</name>
<feature type="compositionally biased region" description="Basic and acidic residues" evidence="1">
    <location>
        <begin position="177"/>
        <end position="188"/>
    </location>
</feature>
<organism evidence="2 3">
    <name type="scientific">Oldenlandia corymbosa var. corymbosa</name>
    <dbReference type="NCBI Taxonomy" id="529605"/>
    <lineage>
        <taxon>Eukaryota</taxon>
        <taxon>Viridiplantae</taxon>
        <taxon>Streptophyta</taxon>
        <taxon>Embryophyta</taxon>
        <taxon>Tracheophyta</taxon>
        <taxon>Spermatophyta</taxon>
        <taxon>Magnoliopsida</taxon>
        <taxon>eudicotyledons</taxon>
        <taxon>Gunneridae</taxon>
        <taxon>Pentapetalae</taxon>
        <taxon>asterids</taxon>
        <taxon>lamiids</taxon>
        <taxon>Gentianales</taxon>
        <taxon>Rubiaceae</taxon>
        <taxon>Rubioideae</taxon>
        <taxon>Spermacoceae</taxon>
        <taxon>Hedyotis-Oldenlandia complex</taxon>
        <taxon>Oldenlandia</taxon>
    </lineage>
</organism>
<evidence type="ECO:0000313" key="2">
    <source>
        <dbReference type="EMBL" id="CAI9104190.1"/>
    </source>
</evidence>
<dbReference type="PANTHER" id="PTHR34684">
    <property type="entry name" value="OS08G0192200 PROTEIN"/>
    <property type="match status" value="1"/>
</dbReference>